<dbReference type="Proteomes" id="UP001163321">
    <property type="component" value="Chromosome 1"/>
</dbReference>
<comment type="caution">
    <text evidence="1">The sequence shown here is derived from an EMBL/GenBank/DDBJ whole genome shotgun (WGS) entry which is preliminary data.</text>
</comment>
<name>A0ACC0WRY9_9STRA</name>
<dbReference type="EMBL" id="CM047580">
    <property type="protein sequence ID" value="KAI9921362.1"/>
    <property type="molecule type" value="Genomic_DNA"/>
</dbReference>
<evidence type="ECO:0000313" key="1">
    <source>
        <dbReference type="EMBL" id="KAI9921362.1"/>
    </source>
</evidence>
<reference evidence="1 2" key="1">
    <citation type="journal article" date="2022" name="bioRxiv">
        <title>The genome of the oomycete Peronosclerospora sorghi, a cosmopolitan pathogen of maize and sorghum, is inflated with dispersed pseudogenes.</title>
        <authorList>
            <person name="Fletcher K."/>
            <person name="Martin F."/>
            <person name="Isakeit T."/>
            <person name="Cavanaugh K."/>
            <person name="Magill C."/>
            <person name="Michelmore R."/>
        </authorList>
    </citation>
    <scope>NUCLEOTIDE SEQUENCE [LARGE SCALE GENOMIC DNA]</scope>
    <source>
        <strain evidence="1">P6</strain>
    </source>
</reference>
<gene>
    <name evidence="1" type="ORF">PsorP6_001496</name>
</gene>
<proteinExistence type="predicted"/>
<evidence type="ECO:0000313" key="2">
    <source>
        <dbReference type="Proteomes" id="UP001163321"/>
    </source>
</evidence>
<accession>A0ACC0WRY9</accession>
<keyword evidence="2" id="KW-1185">Reference proteome</keyword>
<organism evidence="1 2">
    <name type="scientific">Peronosclerospora sorghi</name>
    <dbReference type="NCBI Taxonomy" id="230839"/>
    <lineage>
        <taxon>Eukaryota</taxon>
        <taxon>Sar</taxon>
        <taxon>Stramenopiles</taxon>
        <taxon>Oomycota</taxon>
        <taxon>Peronosporomycetes</taxon>
        <taxon>Peronosporales</taxon>
        <taxon>Peronosporaceae</taxon>
        <taxon>Peronosclerospora</taxon>
    </lineage>
</organism>
<sequence length="65" mass="7416">MEARRRGTTVYLVGQRLDMLPSALSADLCSLHQNRDRFAVSVMWELDVRDNGNVATLTANYEQLF</sequence>
<protein>
    <submittedName>
        <fullName evidence="1">Uncharacterized protein</fullName>
    </submittedName>
</protein>